<evidence type="ECO:0000256" key="1">
    <source>
        <dbReference type="SAM" id="SignalP"/>
    </source>
</evidence>
<comment type="caution">
    <text evidence="2">The sequence shown here is derived from an EMBL/GenBank/DDBJ whole genome shotgun (WGS) entry which is preliminary data.</text>
</comment>
<dbReference type="OrthoDB" id="2566935at2759"/>
<keyword evidence="3" id="KW-1185">Reference proteome</keyword>
<dbReference type="RefSeq" id="XP_028480788.1">
    <property type="nucleotide sequence ID" value="XM_028616931.1"/>
</dbReference>
<protein>
    <submittedName>
        <fullName evidence="2">Uncharacterized protein</fullName>
    </submittedName>
</protein>
<feature type="chain" id="PRO_5019106956" evidence="1">
    <location>
        <begin position="19"/>
        <end position="147"/>
    </location>
</feature>
<dbReference type="EMBL" id="RSCE01000001">
    <property type="protein sequence ID" value="RSH88580.1"/>
    <property type="molecule type" value="Genomic_DNA"/>
</dbReference>
<dbReference type="AlphaFoldDB" id="A0A427YBS9"/>
<reference evidence="2 3" key="1">
    <citation type="submission" date="2018-11" db="EMBL/GenBank/DDBJ databases">
        <title>Genome sequence of Apiotrichum porosum DSM 27194.</title>
        <authorList>
            <person name="Aliyu H."/>
            <person name="Gorte O."/>
            <person name="Ochsenreither K."/>
        </authorList>
    </citation>
    <scope>NUCLEOTIDE SEQUENCE [LARGE SCALE GENOMIC DNA]</scope>
    <source>
        <strain evidence="2 3">DSM 27194</strain>
    </source>
</reference>
<dbReference type="GeneID" id="39585672"/>
<sequence>MLGLNLFIAALSFSVALAAPAPVPADGDGDVVPAIIAAEQQQEAIAPVVPLRWSTHFADHFPAGTHLDLEWEGGDGMGCELYYVPHWPGFAEYQFVTIVSNTTENSYKWAVPNLDAYPEGTDFILGVKNGEGVGANWYDLTPSLPLR</sequence>
<accession>A0A427YBS9</accession>
<organism evidence="2 3">
    <name type="scientific">Apiotrichum porosum</name>
    <dbReference type="NCBI Taxonomy" id="105984"/>
    <lineage>
        <taxon>Eukaryota</taxon>
        <taxon>Fungi</taxon>
        <taxon>Dikarya</taxon>
        <taxon>Basidiomycota</taxon>
        <taxon>Agaricomycotina</taxon>
        <taxon>Tremellomycetes</taxon>
        <taxon>Trichosporonales</taxon>
        <taxon>Trichosporonaceae</taxon>
        <taxon>Apiotrichum</taxon>
    </lineage>
</organism>
<proteinExistence type="predicted"/>
<evidence type="ECO:0000313" key="3">
    <source>
        <dbReference type="Proteomes" id="UP000279236"/>
    </source>
</evidence>
<name>A0A427YBS9_9TREE</name>
<dbReference type="Proteomes" id="UP000279236">
    <property type="component" value="Unassembled WGS sequence"/>
</dbReference>
<feature type="signal peptide" evidence="1">
    <location>
        <begin position="1"/>
        <end position="18"/>
    </location>
</feature>
<keyword evidence="1" id="KW-0732">Signal</keyword>
<gene>
    <name evidence="2" type="ORF">EHS24_001129</name>
</gene>
<evidence type="ECO:0000313" key="2">
    <source>
        <dbReference type="EMBL" id="RSH88580.1"/>
    </source>
</evidence>